<organism evidence="1 2">
    <name type="scientific">Lepagella muris</name>
    <dbReference type="NCBI Taxonomy" id="3032870"/>
    <lineage>
        <taxon>Bacteria</taxon>
        <taxon>Pseudomonadati</taxon>
        <taxon>Bacteroidota</taxon>
        <taxon>Bacteroidia</taxon>
        <taxon>Bacteroidales</taxon>
        <taxon>Muribaculaceae</taxon>
        <taxon>Lepagella</taxon>
    </lineage>
</organism>
<dbReference type="Proteomes" id="UP000306319">
    <property type="component" value="Unassembled WGS sequence"/>
</dbReference>
<evidence type="ECO:0000313" key="2">
    <source>
        <dbReference type="Proteomes" id="UP000306319"/>
    </source>
</evidence>
<reference evidence="1" key="1">
    <citation type="submission" date="2019-04" db="EMBL/GenBank/DDBJ databases">
        <title>Microbes associate with the intestines of laboratory mice.</title>
        <authorList>
            <person name="Navarre W."/>
            <person name="Wong E."/>
            <person name="Huang K."/>
            <person name="Tropini C."/>
            <person name="Ng K."/>
            <person name="Yu B."/>
        </authorList>
    </citation>
    <scope>NUCLEOTIDE SEQUENCE</scope>
    <source>
        <strain evidence="1">NM04_E33</strain>
    </source>
</reference>
<sequence>MKPIVIAFYLPQYHPIEENNNWFGEGFTEWTNVGKAKPLFKGHYQPRVPADLGYYDLRIPEVREKQAELAKEAGVTAFCYYHYWFGNGHTIMERPLTEVIEYGKPDFPFCLCWANHNWAKKEWNPDTKSLRQEPLITMAYPGINDAIKMFNHLLPAFKDKRYLRIDGRLAYMILDVKKISYFEEMKNVWNQLAKENGLPEFFFMSYTTNIADFDDETIRKTDVVGLDLIRNIELKQNYSKRSLIFNYYRNKIGGILRIPQFVFKYKDAMRYLLDKSCEDENKVPVIVPNWDWSPRRGAGGLIFTDSTPSLFKQHVKQALELIKRKPKNKQILILKSWNEWGEGNYMEPDLKFGKGYIQALKEALEEADK</sequence>
<name>A0AC61RFD9_9BACT</name>
<keyword evidence="2" id="KW-1185">Reference proteome</keyword>
<comment type="caution">
    <text evidence="1">The sequence shown here is derived from an EMBL/GenBank/DDBJ whole genome shotgun (WGS) entry which is preliminary data.</text>
</comment>
<evidence type="ECO:0000313" key="1">
    <source>
        <dbReference type="EMBL" id="TGY76491.1"/>
    </source>
</evidence>
<protein>
    <submittedName>
        <fullName evidence="1">Lipopolysaccharide biosynthesis protein</fullName>
    </submittedName>
</protein>
<dbReference type="EMBL" id="SRYB01000039">
    <property type="protein sequence ID" value="TGY76491.1"/>
    <property type="molecule type" value="Genomic_DNA"/>
</dbReference>
<accession>A0AC61RFD9</accession>
<gene>
    <name evidence="1" type="ORF">E5331_17885</name>
</gene>
<proteinExistence type="predicted"/>